<dbReference type="Gene3D" id="3.40.50.40">
    <property type="match status" value="1"/>
</dbReference>
<dbReference type="EMBL" id="CP024443">
    <property type="protein sequence ID" value="ATR78451.1"/>
    <property type="molecule type" value="Genomic_DNA"/>
</dbReference>
<dbReference type="SMART" id="SM00870">
    <property type="entry name" value="Asparaginase"/>
    <property type="match status" value="1"/>
</dbReference>
<feature type="domain" description="Asparaginase/glutaminase C-terminal" evidence="2">
    <location>
        <begin position="251"/>
        <end position="350"/>
    </location>
</feature>
<dbReference type="InterPro" id="IPR040919">
    <property type="entry name" value="Asparaginase_C"/>
</dbReference>
<dbReference type="InterPro" id="IPR027474">
    <property type="entry name" value="L-asparaginase_N"/>
</dbReference>
<evidence type="ECO:0000259" key="2">
    <source>
        <dbReference type="Pfam" id="PF17763"/>
    </source>
</evidence>
<dbReference type="PANTHER" id="PTHR11707:SF28">
    <property type="entry name" value="60 KDA LYSOPHOSPHOLIPASE"/>
    <property type="match status" value="1"/>
</dbReference>
<reference evidence="4" key="1">
    <citation type="submission" date="2017-11" db="EMBL/GenBank/DDBJ databases">
        <title>Complete genome sequence of Moraxella osloensis NP7 isolated from human skin.</title>
        <authorList>
            <person name="Lee K."/>
            <person name="Lim J.Y."/>
            <person name="Hwang I."/>
        </authorList>
    </citation>
    <scope>NUCLEOTIDE SEQUENCE [LARGE SCALE GENOMIC DNA]</scope>
    <source>
        <strain evidence="4">NP7</strain>
    </source>
</reference>
<dbReference type="PIRSF" id="PIRSF500176">
    <property type="entry name" value="L_ASNase"/>
    <property type="match status" value="1"/>
</dbReference>
<dbReference type="InterPro" id="IPR041725">
    <property type="entry name" value="L-asparaginase_I"/>
</dbReference>
<dbReference type="Proteomes" id="UP000229340">
    <property type="component" value="Chromosome"/>
</dbReference>
<dbReference type="InterPro" id="IPR036152">
    <property type="entry name" value="Asp/glu_Ase-like_sf"/>
</dbReference>
<accession>A0A2D2LTV2</accession>
<dbReference type="PANTHER" id="PTHR11707">
    <property type="entry name" value="L-ASPARAGINASE"/>
    <property type="match status" value="1"/>
</dbReference>
<proteinExistence type="predicted"/>
<dbReference type="Gene3D" id="3.40.50.1170">
    <property type="entry name" value="L-asparaginase, N-terminal domain"/>
    <property type="match status" value="1"/>
</dbReference>
<dbReference type="Pfam" id="PF00710">
    <property type="entry name" value="Asparaginase"/>
    <property type="match status" value="1"/>
</dbReference>
<dbReference type="PIRSF" id="PIRSF001220">
    <property type="entry name" value="L-ASNase_gatD"/>
    <property type="match status" value="1"/>
</dbReference>
<feature type="domain" description="L-asparaginase N-terminal" evidence="1">
    <location>
        <begin position="10"/>
        <end position="194"/>
    </location>
</feature>
<dbReference type="PRINTS" id="PR00139">
    <property type="entry name" value="ASNGLNASE"/>
</dbReference>
<gene>
    <name evidence="3" type="ORF">NP7_03775</name>
</gene>
<dbReference type="GO" id="GO:0004067">
    <property type="term" value="F:asparaginase activity"/>
    <property type="evidence" value="ECO:0007669"/>
    <property type="project" value="UniProtKB-UniRule"/>
</dbReference>
<dbReference type="PROSITE" id="PS51732">
    <property type="entry name" value="ASN_GLN_ASE_3"/>
    <property type="match status" value="1"/>
</dbReference>
<sequence length="364" mass="40128">MSKSITKSGIGIIYAGGTFGSYGKPLASLDADIFLPVLSQILYTHFASYPNHAHDPVDWRILDNHVIKDSSQLTPADFAHFYQLILQTIGQGLRQFVVLTGTDTLSYLAAFLAECFAGSHISIVVTGAMRPLLDSNVLTDYRIDPQSDAMQNLFDACKLARHAEPGVRVCFSGEDWPAQTVQKIHSHDLMAFVGHHRAGYPANSYTAKITQAQHQLWLEDRLSQLPQVFDSLSHANIATLYLTPVDTHLLAARLDNLLFEKPDAIIILAFGAGNVPYAESIKNQLLQAKKQGCLVAVTTQCAYGGVSQTYEAGAWLAQCEVLMTGRLTLPAIFARLLWLIGSYDTPARRRQRWAHCLKDTLTVA</sequence>
<dbReference type="CDD" id="cd08963">
    <property type="entry name" value="L-asparaginase_I"/>
    <property type="match status" value="1"/>
</dbReference>
<protein>
    <submittedName>
        <fullName evidence="3">L-asparaginase 1</fullName>
    </submittedName>
</protein>
<dbReference type="InterPro" id="IPR006034">
    <property type="entry name" value="Asparaginase/glutaminase-like"/>
</dbReference>
<organism evidence="3 4">
    <name type="scientific">Faucicola osloensis</name>
    <name type="common">Moraxella osloensis</name>
    <dbReference type="NCBI Taxonomy" id="34062"/>
    <lineage>
        <taxon>Bacteria</taxon>
        <taxon>Pseudomonadati</taxon>
        <taxon>Pseudomonadota</taxon>
        <taxon>Gammaproteobacteria</taxon>
        <taxon>Moraxellales</taxon>
        <taxon>Moraxellaceae</taxon>
        <taxon>Faucicola</taxon>
    </lineage>
</organism>
<dbReference type="SFLD" id="SFLDS00057">
    <property type="entry name" value="Glutaminase/Asparaginase"/>
    <property type="match status" value="1"/>
</dbReference>
<dbReference type="InterPro" id="IPR037152">
    <property type="entry name" value="L-asparaginase_N_sf"/>
</dbReference>
<dbReference type="AlphaFoldDB" id="A0A2D2LTV2"/>
<evidence type="ECO:0000259" key="1">
    <source>
        <dbReference type="Pfam" id="PF00710"/>
    </source>
</evidence>
<evidence type="ECO:0000313" key="4">
    <source>
        <dbReference type="Proteomes" id="UP000229340"/>
    </source>
</evidence>
<dbReference type="SUPFAM" id="SSF53774">
    <property type="entry name" value="Glutaminase/Asparaginase"/>
    <property type="match status" value="1"/>
</dbReference>
<dbReference type="RefSeq" id="WP_100269755.1">
    <property type="nucleotide sequence ID" value="NZ_CP024443.1"/>
</dbReference>
<dbReference type="InterPro" id="IPR027473">
    <property type="entry name" value="L-asparaginase_C"/>
</dbReference>
<dbReference type="STRING" id="34062.AXE82_10660"/>
<dbReference type="Pfam" id="PF17763">
    <property type="entry name" value="Asparaginase_C"/>
    <property type="match status" value="1"/>
</dbReference>
<name>A0A2D2LTV2_FAUOS</name>
<evidence type="ECO:0000313" key="3">
    <source>
        <dbReference type="EMBL" id="ATR78451.1"/>
    </source>
</evidence>